<evidence type="ECO:0000313" key="1">
    <source>
        <dbReference type="EMBL" id="ANX05107.1"/>
    </source>
</evidence>
<evidence type="ECO:0008006" key="3">
    <source>
        <dbReference type="Google" id="ProtNLM"/>
    </source>
</evidence>
<sequence>MDLPFLPDAPAAPGFRPRCKVGPPAPAAGGGGLLDMALSLLSAPAPDPWADHLTDVEVLLAPAPAVSHARLTLTDREGAPVVAIGDSLRVELGEEGALGALLQGEVLAIESQPGERRVVVLASAAIKLARRRENAGHQARTLADLLKGFAAAAGLTPGALETGASYPFLAVDDRRSLWEWSAVLAAHSGLLVWVDGDGALRCAKPGGPAVQTVSHGQDVLALEHRASAPPQGLVTLVGEGAAGSQGSAAWSWLAKDPQGIQAQAGSGDPARTHTDGTLRSSAAVRDAAAARSAQASARGARVRLHVPGGPALIPGATVTVKGSPGGAGDGDWVIETARHRYGRGGYVAQLDAVAA</sequence>
<proteinExistence type="predicted"/>
<dbReference type="Pfam" id="PF05954">
    <property type="entry name" value="Phage_GPD"/>
    <property type="match status" value="1"/>
</dbReference>
<dbReference type="STRING" id="1810504.PG2T_13580"/>
<reference evidence="2" key="1">
    <citation type="submission" date="2016-03" db="EMBL/GenBank/DDBJ databases">
        <title>Complete genome sequence of Solimmundus cernigliae, representing a novel lineage of polycyclic aromatic hydrocarbon degraders within the Gammaproteobacteria.</title>
        <authorList>
            <person name="Singleton D.R."/>
            <person name="Dickey A.N."/>
            <person name="Scholl E.H."/>
            <person name="Wright F.A."/>
            <person name="Aitken M.D."/>
        </authorList>
    </citation>
    <scope>NUCLEOTIDE SEQUENCE [LARGE SCALE GENOMIC DNA]</scope>
    <source>
        <strain evidence="2">TR3.2</strain>
    </source>
</reference>
<keyword evidence="2" id="KW-1185">Reference proteome</keyword>
<accession>A0A1B1YWQ5</accession>
<dbReference type="AlphaFoldDB" id="A0A1B1YWQ5"/>
<dbReference type="SUPFAM" id="SSF69279">
    <property type="entry name" value="Phage tail proteins"/>
    <property type="match status" value="1"/>
</dbReference>
<gene>
    <name evidence="1" type="ORF">PG2T_13580</name>
</gene>
<dbReference type="Proteomes" id="UP000092952">
    <property type="component" value="Chromosome"/>
</dbReference>
<dbReference type="EMBL" id="CP014671">
    <property type="protein sequence ID" value="ANX05107.1"/>
    <property type="molecule type" value="Genomic_DNA"/>
</dbReference>
<dbReference type="KEGG" id="gbi:PG2T_13580"/>
<organism evidence="1 2">
    <name type="scientific">Immundisolibacter cernigliae</name>
    <dbReference type="NCBI Taxonomy" id="1810504"/>
    <lineage>
        <taxon>Bacteria</taxon>
        <taxon>Pseudomonadati</taxon>
        <taxon>Pseudomonadota</taxon>
        <taxon>Gammaproteobacteria</taxon>
        <taxon>Immundisolibacterales</taxon>
        <taxon>Immundisolibacteraceae</taxon>
        <taxon>Immundisolibacter</taxon>
    </lineage>
</organism>
<dbReference type="InParanoid" id="A0A1B1YWQ5"/>
<dbReference type="RefSeq" id="WP_068806619.1">
    <property type="nucleotide sequence ID" value="NZ_CP014671.1"/>
</dbReference>
<dbReference type="OrthoDB" id="4070623at2"/>
<evidence type="ECO:0000313" key="2">
    <source>
        <dbReference type="Proteomes" id="UP000092952"/>
    </source>
</evidence>
<protein>
    <recommendedName>
        <fullName evidence="3">Phage tail protein</fullName>
    </recommendedName>
</protein>
<name>A0A1B1YWQ5_9GAMM</name>